<dbReference type="InterPro" id="IPR029058">
    <property type="entry name" value="AB_hydrolase_fold"/>
</dbReference>
<dbReference type="Proteomes" id="UP000244855">
    <property type="component" value="Unassembled WGS sequence"/>
</dbReference>
<evidence type="ECO:0000313" key="2">
    <source>
        <dbReference type="Proteomes" id="UP000244855"/>
    </source>
</evidence>
<dbReference type="STRING" id="97972.A0A2V1DKL2"/>
<dbReference type="EMBL" id="KZ805420">
    <property type="protein sequence ID" value="PVH98153.1"/>
    <property type="molecule type" value="Genomic_DNA"/>
</dbReference>
<protein>
    <recommendedName>
        <fullName evidence="3">Alpha/beta-hydrolase</fullName>
    </recommendedName>
</protein>
<accession>A0A2V1DKL2</accession>
<reference evidence="1 2" key="1">
    <citation type="journal article" date="2018" name="Sci. Rep.">
        <title>Comparative genomics provides insights into the lifestyle and reveals functional heterogeneity of dark septate endophytic fungi.</title>
        <authorList>
            <person name="Knapp D.G."/>
            <person name="Nemeth J.B."/>
            <person name="Barry K."/>
            <person name="Hainaut M."/>
            <person name="Henrissat B."/>
            <person name="Johnson J."/>
            <person name="Kuo A."/>
            <person name="Lim J.H.P."/>
            <person name="Lipzen A."/>
            <person name="Nolan M."/>
            <person name="Ohm R.A."/>
            <person name="Tamas L."/>
            <person name="Grigoriev I.V."/>
            <person name="Spatafora J.W."/>
            <person name="Nagy L.G."/>
            <person name="Kovacs G.M."/>
        </authorList>
    </citation>
    <scope>NUCLEOTIDE SEQUENCE [LARGE SCALE GENOMIC DNA]</scope>
    <source>
        <strain evidence="1 2">DSE2036</strain>
    </source>
</reference>
<dbReference type="OrthoDB" id="408373at2759"/>
<name>A0A2V1DKL2_9PLEO</name>
<gene>
    <name evidence="1" type="ORF">DM02DRAFT_673609</name>
</gene>
<proteinExistence type="predicted"/>
<evidence type="ECO:0008006" key="3">
    <source>
        <dbReference type="Google" id="ProtNLM"/>
    </source>
</evidence>
<dbReference type="AlphaFoldDB" id="A0A2V1DKL2"/>
<evidence type="ECO:0000313" key="1">
    <source>
        <dbReference type="EMBL" id="PVH98153.1"/>
    </source>
</evidence>
<dbReference type="SUPFAM" id="SSF53474">
    <property type="entry name" value="alpha/beta-Hydrolases"/>
    <property type="match status" value="1"/>
</dbReference>
<sequence length="288" mass="31628">MATNILSPITSLIPFISAEQAASMAYPPNALPGGRDVPTFYGNMRVYEWGPLDGEKVMFVHGDATPSLVFSKIAQALVDANYRVMLFVLFGPAGLLRTLPAGYDNPILLNPESAPSQEAIRDKVQEVLGVSPSGPALAISESAHPVPPLVFPPAVNQTYDLAALLQWQFDHNEGHVHAFQQSVKHGPLQNQEDVWAKVCDIFAGKSHPESPLYNSTLLVYFGDEDNIVFGKETNEDILKLLPANHLKVEYVPGGHSFPYPNSEKISQDLISFWGSHITKLYIPVQLQE</sequence>
<organism evidence="1 2">
    <name type="scientific">Periconia macrospinosa</name>
    <dbReference type="NCBI Taxonomy" id="97972"/>
    <lineage>
        <taxon>Eukaryota</taxon>
        <taxon>Fungi</taxon>
        <taxon>Dikarya</taxon>
        <taxon>Ascomycota</taxon>
        <taxon>Pezizomycotina</taxon>
        <taxon>Dothideomycetes</taxon>
        <taxon>Pleosporomycetidae</taxon>
        <taxon>Pleosporales</taxon>
        <taxon>Massarineae</taxon>
        <taxon>Periconiaceae</taxon>
        <taxon>Periconia</taxon>
    </lineage>
</organism>
<keyword evidence="2" id="KW-1185">Reference proteome</keyword>